<dbReference type="EC" id="3.1.1.-" evidence="8"/>
<reference evidence="9 10" key="1">
    <citation type="submission" date="2018-08" db="EMBL/GenBank/DDBJ databases">
        <title>Draft genome of the lignicolous fungus Coniochaeta pulveracea.</title>
        <authorList>
            <person name="Borstlap C.J."/>
            <person name="De Witt R.N."/>
            <person name="Botha A."/>
            <person name="Volschenk H."/>
        </authorList>
    </citation>
    <scope>NUCLEOTIDE SEQUENCE [LARGE SCALE GENOMIC DNA]</scope>
    <source>
        <strain evidence="9 10">CAB683</strain>
    </source>
</reference>
<keyword evidence="5 8" id="KW-0378">Hydrolase</keyword>
<name>A0A420YJA8_9PEZI</name>
<dbReference type="PANTHER" id="PTHR33938:SF8">
    <property type="entry name" value="CARBOXYLIC ESTER HYDROLASE"/>
    <property type="match status" value="1"/>
</dbReference>
<dbReference type="EMBL" id="QVQW01000006">
    <property type="protein sequence ID" value="RKU47967.1"/>
    <property type="molecule type" value="Genomic_DNA"/>
</dbReference>
<dbReference type="PANTHER" id="PTHR33938">
    <property type="entry name" value="FERULOYL ESTERASE B-RELATED"/>
    <property type="match status" value="1"/>
</dbReference>
<dbReference type="InterPro" id="IPR029058">
    <property type="entry name" value="AB_hydrolase_fold"/>
</dbReference>
<evidence type="ECO:0000256" key="2">
    <source>
        <dbReference type="ARBA" id="ARBA00022487"/>
    </source>
</evidence>
<evidence type="ECO:0000256" key="3">
    <source>
        <dbReference type="ARBA" id="ARBA00022723"/>
    </source>
</evidence>
<accession>A0A420YJA8</accession>
<comment type="caution">
    <text evidence="9">The sequence shown here is derived from an EMBL/GenBank/DDBJ whole genome shotgun (WGS) entry which is preliminary data.</text>
</comment>
<evidence type="ECO:0000313" key="10">
    <source>
        <dbReference type="Proteomes" id="UP000275385"/>
    </source>
</evidence>
<keyword evidence="2" id="KW-0719">Serine esterase</keyword>
<keyword evidence="10" id="KW-1185">Reference proteome</keyword>
<evidence type="ECO:0000256" key="6">
    <source>
        <dbReference type="ARBA" id="ARBA00022837"/>
    </source>
</evidence>
<protein>
    <recommendedName>
        <fullName evidence="8">Carboxylic ester hydrolase</fullName>
        <ecNumber evidence="8">3.1.1.-</ecNumber>
    </recommendedName>
</protein>
<dbReference type="AlphaFoldDB" id="A0A420YJA8"/>
<evidence type="ECO:0000256" key="5">
    <source>
        <dbReference type="ARBA" id="ARBA00022801"/>
    </source>
</evidence>
<evidence type="ECO:0000256" key="4">
    <source>
        <dbReference type="ARBA" id="ARBA00022729"/>
    </source>
</evidence>
<dbReference type="STRING" id="177199.A0A420YJA8"/>
<dbReference type="OrthoDB" id="3039123at2759"/>
<dbReference type="Pfam" id="PF07519">
    <property type="entry name" value="Tannase"/>
    <property type="match status" value="1"/>
</dbReference>
<sequence>MLALRAAIAAACACLIGISSAQNCTKDAWHYPDVFGAEFTGLDANIVRNWTLNVTSPEGKLIPSDGLSFCNVTVVYHHPGQDDNTNVQVWLPLEGWNERFIGVGGGGFASGKLNGENLAATVNLGYAASVTDAGHDSQTWYRAPWILSSKGNYNYPLLVNYASLAIHDMTAIGKSITEQYYGRQAKYSYFNGCSTGGRQAIGSAQRYPEDYDGILAGAPAINNPDLSVSTFWAQSVMDRLGHYPSKCELDAINRLSVEYCDALDGIKDGFISDPDNCNFDPQSVVGQNISCENDTSIRISTQTASIARAIRQGPTSVSGKSLWVGTAHGTPFTGALAHANTLCVGSLTNCTGVPFPMAADWLKNFTRRDPNYDIHKMTLADYEENFYLSHQQLNPFLSTDDPDLSRFRGLGKKMISWHGMADECITVYGTRLYYDRVLAADNDTGTYYRHFEAPGVNHCSGGPGSFYPLRALDALVRWTEGGIAPDVLIGYSLPNATRFQGDIDQTRPICKYPDMLKYKGGDIGQYGSYTCGGKDDKGKGGTAEIGNAELFGGKGGFLGST</sequence>
<dbReference type="SUPFAM" id="SSF53474">
    <property type="entry name" value="alpha/beta-Hydrolases"/>
    <property type="match status" value="1"/>
</dbReference>
<organism evidence="9 10">
    <name type="scientific">Coniochaeta pulveracea</name>
    <dbReference type="NCBI Taxonomy" id="177199"/>
    <lineage>
        <taxon>Eukaryota</taxon>
        <taxon>Fungi</taxon>
        <taxon>Dikarya</taxon>
        <taxon>Ascomycota</taxon>
        <taxon>Pezizomycotina</taxon>
        <taxon>Sordariomycetes</taxon>
        <taxon>Sordariomycetidae</taxon>
        <taxon>Coniochaetales</taxon>
        <taxon>Coniochaetaceae</taxon>
        <taxon>Coniochaeta</taxon>
    </lineage>
</organism>
<evidence type="ECO:0000313" key="9">
    <source>
        <dbReference type="EMBL" id="RKU47967.1"/>
    </source>
</evidence>
<keyword evidence="3" id="KW-0479">Metal-binding</keyword>
<keyword evidence="4 8" id="KW-0732">Signal</keyword>
<feature type="chain" id="PRO_5018824013" description="Carboxylic ester hydrolase" evidence="8">
    <location>
        <begin position="22"/>
        <end position="561"/>
    </location>
</feature>
<evidence type="ECO:0000256" key="7">
    <source>
        <dbReference type="ARBA" id="ARBA00023157"/>
    </source>
</evidence>
<dbReference type="Proteomes" id="UP000275385">
    <property type="component" value="Unassembled WGS sequence"/>
</dbReference>
<dbReference type="InterPro" id="IPR011118">
    <property type="entry name" value="Tannase/feruloyl_esterase"/>
</dbReference>
<evidence type="ECO:0000256" key="1">
    <source>
        <dbReference type="ARBA" id="ARBA00006249"/>
    </source>
</evidence>
<keyword evidence="6" id="KW-0106">Calcium</keyword>
<feature type="signal peptide" evidence="8">
    <location>
        <begin position="1"/>
        <end position="21"/>
    </location>
</feature>
<keyword evidence="7" id="KW-1015">Disulfide bond</keyword>
<dbReference type="GO" id="GO:0046872">
    <property type="term" value="F:metal ion binding"/>
    <property type="evidence" value="ECO:0007669"/>
    <property type="project" value="UniProtKB-KW"/>
</dbReference>
<dbReference type="GO" id="GO:0030600">
    <property type="term" value="F:feruloyl esterase activity"/>
    <property type="evidence" value="ECO:0007669"/>
    <property type="project" value="UniProtKB-ARBA"/>
</dbReference>
<proteinExistence type="inferred from homology"/>
<gene>
    <name evidence="9" type="ORF">DL546_003500</name>
</gene>
<evidence type="ECO:0000256" key="8">
    <source>
        <dbReference type="RuleBase" id="RU361238"/>
    </source>
</evidence>
<comment type="similarity">
    <text evidence="1 8">Belongs to the tannase family.</text>
</comment>